<accession>A0ABV7MFQ7</accession>
<protein>
    <recommendedName>
        <fullName evidence="5">Lipoprotein</fullName>
    </recommendedName>
</protein>
<keyword evidence="2" id="KW-0732">Signal</keyword>
<keyword evidence="4" id="KW-1185">Reference proteome</keyword>
<sequence>MRPFVILALTALLAACAGAPKELVEGPYYTEGFSDGCRTAEARRAAFDNRSFRNEELFRLQPSYAAGWRQGFAECQPPPIVGPQPTSPGSVEPVL</sequence>
<evidence type="ECO:0000313" key="3">
    <source>
        <dbReference type="EMBL" id="MFC3303772.1"/>
    </source>
</evidence>
<organism evidence="3 4">
    <name type="scientific">Parvularcula lutaonensis</name>
    <dbReference type="NCBI Taxonomy" id="491923"/>
    <lineage>
        <taxon>Bacteria</taxon>
        <taxon>Pseudomonadati</taxon>
        <taxon>Pseudomonadota</taxon>
        <taxon>Alphaproteobacteria</taxon>
        <taxon>Parvularculales</taxon>
        <taxon>Parvularculaceae</taxon>
        <taxon>Parvularcula</taxon>
    </lineage>
</organism>
<feature type="signal peptide" evidence="2">
    <location>
        <begin position="1"/>
        <end position="17"/>
    </location>
</feature>
<evidence type="ECO:0000313" key="4">
    <source>
        <dbReference type="Proteomes" id="UP001595607"/>
    </source>
</evidence>
<name>A0ABV7MFQ7_9PROT</name>
<proteinExistence type="predicted"/>
<comment type="caution">
    <text evidence="3">The sequence shown here is derived from an EMBL/GenBank/DDBJ whole genome shotgun (WGS) entry which is preliminary data.</text>
</comment>
<dbReference type="RefSeq" id="WP_189576625.1">
    <property type="nucleotide sequence ID" value="NZ_BMXU01000002.1"/>
</dbReference>
<dbReference type="EMBL" id="JBHRVA010000003">
    <property type="protein sequence ID" value="MFC3303772.1"/>
    <property type="molecule type" value="Genomic_DNA"/>
</dbReference>
<reference evidence="4" key="1">
    <citation type="journal article" date="2019" name="Int. J. Syst. Evol. Microbiol.">
        <title>The Global Catalogue of Microorganisms (GCM) 10K type strain sequencing project: providing services to taxonomists for standard genome sequencing and annotation.</title>
        <authorList>
            <consortium name="The Broad Institute Genomics Platform"/>
            <consortium name="The Broad Institute Genome Sequencing Center for Infectious Disease"/>
            <person name="Wu L."/>
            <person name="Ma J."/>
        </authorList>
    </citation>
    <scope>NUCLEOTIDE SEQUENCE [LARGE SCALE GENOMIC DNA]</scope>
    <source>
        <strain evidence="4">KCTC 22245</strain>
    </source>
</reference>
<evidence type="ECO:0000256" key="2">
    <source>
        <dbReference type="SAM" id="SignalP"/>
    </source>
</evidence>
<feature type="compositionally biased region" description="Pro residues" evidence="1">
    <location>
        <begin position="76"/>
        <end position="86"/>
    </location>
</feature>
<evidence type="ECO:0000256" key="1">
    <source>
        <dbReference type="SAM" id="MobiDB-lite"/>
    </source>
</evidence>
<gene>
    <name evidence="3" type="ORF">ACFONP_13650</name>
</gene>
<evidence type="ECO:0008006" key="5">
    <source>
        <dbReference type="Google" id="ProtNLM"/>
    </source>
</evidence>
<dbReference type="PROSITE" id="PS51257">
    <property type="entry name" value="PROKAR_LIPOPROTEIN"/>
    <property type="match status" value="1"/>
</dbReference>
<dbReference type="Proteomes" id="UP001595607">
    <property type="component" value="Unassembled WGS sequence"/>
</dbReference>
<feature type="chain" id="PRO_5045219438" description="Lipoprotein" evidence="2">
    <location>
        <begin position="18"/>
        <end position="95"/>
    </location>
</feature>
<feature type="region of interest" description="Disordered" evidence="1">
    <location>
        <begin position="76"/>
        <end position="95"/>
    </location>
</feature>